<name>A0ABZ3F3A9_9HELI</name>
<evidence type="ECO:0000313" key="2">
    <source>
        <dbReference type="Proteomes" id="UP001434737"/>
    </source>
</evidence>
<protein>
    <submittedName>
        <fullName evidence="1">Uncharacterized protein</fullName>
    </submittedName>
</protein>
<evidence type="ECO:0000313" key="1">
    <source>
        <dbReference type="EMBL" id="XAM17651.1"/>
    </source>
</evidence>
<dbReference type="Gene3D" id="3.90.550.10">
    <property type="entry name" value="Spore Coat Polysaccharide Biosynthesis Protein SpsA, Chain A"/>
    <property type="match status" value="1"/>
</dbReference>
<dbReference type="InterPro" id="IPR029044">
    <property type="entry name" value="Nucleotide-diphossugar_trans"/>
</dbReference>
<dbReference type="RefSeq" id="WP_300446219.1">
    <property type="nucleotide sequence ID" value="NZ_CP145316.1"/>
</dbReference>
<organism evidence="1 2">
    <name type="scientific">Helicobacter mastomyrinus</name>
    <dbReference type="NCBI Taxonomy" id="287948"/>
    <lineage>
        <taxon>Bacteria</taxon>
        <taxon>Pseudomonadati</taxon>
        <taxon>Campylobacterota</taxon>
        <taxon>Epsilonproteobacteria</taxon>
        <taxon>Campylobacterales</taxon>
        <taxon>Helicobacteraceae</taxon>
        <taxon>Helicobacter</taxon>
    </lineage>
</organism>
<sequence length="151" mass="17675">MTTTPISAIYGDTLFYISEQHSKIPHIKSNPAYRMPFCHQSVFVKTSLLKKYHFDTSFKICADNAFFTKIYNQGSRFYYVDMIVSVYNIYGISSKPSWQFFKEELRIISAHNPYHIPIFICKYALCLIKYTIKMLLPTAISHKIQSIYNAK</sequence>
<gene>
    <name evidence="1" type="ORF">V3I05_08145</name>
</gene>
<dbReference type="EMBL" id="CP145316">
    <property type="protein sequence ID" value="XAM17651.1"/>
    <property type="molecule type" value="Genomic_DNA"/>
</dbReference>
<dbReference type="SUPFAM" id="SSF53448">
    <property type="entry name" value="Nucleotide-diphospho-sugar transferases"/>
    <property type="match status" value="1"/>
</dbReference>
<proteinExistence type="predicted"/>
<dbReference type="Proteomes" id="UP001434737">
    <property type="component" value="Chromosome"/>
</dbReference>
<keyword evidence="2" id="KW-1185">Reference proteome</keyword>
<accession>A0ABZ3F3A9</accession>
<reference evidence="1 2" key="1">
    <citation type="submission" date="2024-02" db="EMBL/GenBank/DDBJ databases">
        <title>Genome and pathogenicity analysis of Helicobacter mastomyrinus isolated from mice.</title>
        <authorList>
            <person name="Zhu L."/>
        </authorList>
    </citation>
    <scope>NUCLEOTIDE SEQUENCE [LARGE SCALE GENOMIC DNA]</scope>
    <source>
        <strain evidence="1 2">Hm-17</strain>
    </source>
</reference>